<gene>
    <name evidence="1" type="ordered locus">AciX8_1939</name>
</gene>
<dbReference type="EMBL" id="CP003130">
    <property type="protein sequence ID" value="AEU36270.1"/>
    <property type="molecule type" value="Genomic_DNA"/>
</dbReference>
<dbReference type="RefSeq" id="WP_014265149.1">
    <property type="nucleotide sequence ID" value="NC_016631.1"/>
</dbReference>
<proteinExistence type="predicted"/>
<dbReference type="OrthoDB" id="115464at2"/>
<sequence>MTENARAAVERNDLRMYVPVEHLVLKGTPGGYEHWFVPCPIGARPDSYDALREFLETLVLHLVRDFGCSHESFIGLGRNVDRSASLLLGDNARHWHPQTGLGVWANRPAPRMLRGADVEDLDPENLPQVMPIQLRVQSEGTARLHAMTTMLGTGCGLQLVSRMEGKRMLRSLQEYHLSLITDRIYRIFPWYVPLLENTSIAEPISQTTLDAIQGITLYIRESPEDGGVLLLSMEPLRGTLEALGCTRQDFGEKETWFLPGMQA</sequence>
<evidence type="ECO:0000313" key="1">
    <source>
        <dbReference type="EMBL" id="AEU36270.1"/>
    </source>
</evidence>
<dbReference type="Proteomes" id="UP000007113">
    <property type="component" value="Chromosome"/>
</dbReference>
<name>G8NS62_GRAMM</name>
<dbReference type="STRING" id="682795.AciX8_1939"/>
<reference evidence="1 2" key="1">
    <citation type="submission" date="2011-11" db="EMBL/GenBank/DDBJ databases">
        <title>Complete sequence of Granulicella mallensis MP5ACTX8.</title>
        <authorList>
            <consortium name="US DOE Joint Genome Institute"/>
            <person name="Lucas S."/>
            <person name="Copeland A."/>
            <person name="Lapidus A."/>
            <person name="Cheng J.-F."/>
            <person name="Goodwin L."/>
            <person name="Pitluck S."/>
            <person name="Peters L."/>
            <person name="Lu M."/>
            <person name="Detter J.C."/>
            <person name="Han C."/>
            <person name="Tapia R."/>
            <person name="Land M."/>
            <person name="Hauser L."/>
            <person name="Kyrpides N."/>
            <person name="Ivanova N."/>
            <person name="Mikhailova N."/>
            <person name="Pagani I."/>
            <person name="Rawat S."/>
            <person name="Mannisto M."/>
            <person name="Haggblom M."/>
            <person name="Woyke T."/>
        </authorList>
    </citation>
    <scope>NUCLEOTIDE SEQUENCE [LARGE SCALE GENOMIC DNA]</scope>
    <source>
        <strain evidence="2">ATCC BAA-1857 / DSM 23137 / MP5ACTX8</strain>
    </source>
</reference>
<evidence type="ECO:0000313" key="2">
    <source>
        <dbReference type="Proteomes" id="UP000007113"/>
    </source>
</evidence>
<organism evidence="1 2">
    <name type="scientific">Granulicella mallensis (strain ATCC BAA-1857 / DSM 23137 / MP5ACTX8)</name>
    <dbReference type="NCBI Taxonomy" id="682795"/>
    <lineage>
        <taxon>Bacteria</taxon>
        <taxon>Pseudomonadati</taxon>
        <taxon>Acidobacteriota</taxon>
        <taxon>Terriglobia</taxon>
        <taxon>Terriglobales</taxon>
        <taxon>Acidobacteriaceae</taxon>
        <taxon>Granulicella</taxon>
    </lineage>
</organism>
<dbReference type="HOGENOM" id="CLU_1056747_0_0_0"/>
<accession>G8NS62</accession>
<dbReference type="AlphaFoldDB" id="G8NS62"/>
<keyword evidence="2" id="KW-1185">Reference proteome</keyword>
<protein>
    <submittedName>
        <fullName evidence="1">Uncharacterized protein</fullName>
    </submittedName>
</protein>
<dbReference type="KEGG" id="gma:AciX8_1939"/>